<feature type="domain" description="KOW" evidence="4">
    <location>
        <begin position="6"/>
        <end position="36"/>
    </location>
</feature>
<dbReference type="InterPro" id="IPR023651">
    <property type="entry name" value="Ribosomal_eL14_arc"/>
</dbReference>
<keyword evidence="2 3" id="KW-0687">Ribonucleoprotein</keyword>
<dbReference type="GO" id="GO:0003735">
    <property type="term" value="F:structural constituent of ribosome"/>
    <property type="evidence" value="ECO:0007669"/>
    <property type="project" value="InterPro"/>
</dbReference>
<evidence type="ECO:0000313" key="6">
    <source>
        <dbReference type="EMBL" id="HGQ63771.1"/>
    </source>
</evidence>
<name>A0A7C4NN38_9CREN</name>
<dbReference type="PANTHER" id="PTHR11127:SF2">
    <property type="entry name" value="LARGE RIBOSOMAL SUBUNIT PROTEIN EL14"/>
    <property type="match status" value="1"/>
</dbReference>
<gene>
    <name evidence="3" type="primary">rpl14e</name>
    <name evidence="6" type="ORF">ENU08_00785</name>
    <name evidence="5" type="ORF">ENU41_07050</name>
</gene>
<keyword evidence="1 3" id="KW-0689">Ribosomal protein</keyword>
<evidence type="ECO:0000259" key="4">
    <source>
        <dbReference type="Pfam" id="PF00467"/>
    </source>
</evidence>
<dbReference type="GO" id="GO:0006412">
    <property type="term" value="P:translation"/>
    <property type="evidence" value="ECO:0007669"/>
    <property type="project" value="UniProtKB-UniRule"/>
</dbReference>
<evidence type="ECO:0000256" key="1">
    <source>
        <dbReference type="ARBA" id="ARBA00022980"/>
    </source>
</evidence>
<dbReference type="Gene3D" id="2.30.30.30">
    <property type="match status" value="1"/>
</dbReference>
<evidence type="ECO:0000256" key="3">
    <source>
        <dbReference type="HAMAP-Rule" id="MF_00721"/>
    </source>
</evidence>
<dbReference type="InterPro" id="IPR008991">
    <property type="entry name" value="Translation_prot_SH3-like_sf"/>
</dbReference>
<evidence type="ECO:0000256" key="2">
    <source>
        <dbReference type="ARBA" id="ARBA00023274"/>
    </source>
</evidence>
<dbReference type="FunFam" id="2.30.30.30:FF:000045">
    <property type="entry name" value="50S ribosomal protein L14e"/>
    <property type="match status" value="1"/>
</dbReference>
<dbReference type="InterPro" id="IPR005824">
    <property type="entry name" value="KOW"/>
</dbReference>
<dbReference type="GO" id="GO:0003723">
    <property type="term" value="F:RNA binding"/>
    <property type="evidence" value="ECO:0007669"/>
    <property type="project" value="InterPro"/>
</dbReference>
<sequence>MPAIEVGRICVKISGREAGRKCVIVDIIDDNYVLVTGPKSINGVKRRRCNINHIEALDIKINISKGALDEEVVKALEESKLIDFMKERVKVKLSPILLKK</sequence>
<reference evidence="6" key="1">
    <citation type="journal article" date="2020" name="mSystems">
        <title>Genome- and Community-Level Interaction Insights into Carbon Utilization and Element Cycling Functions of Hydrothermarchaeota in Hydrothermal Sediment.</title>
        <authorList>
            <person name="Zhou Z."/>
            <person name="Liu Y."/>
            <person name="Xu W."/>
            <person name="Pan J."/>
            <person name="Luo Z.H."/>
            <person name="Li M."/>
        </authorList>
    </citation>
    <scope>NUCLEOTIDE SEQUENCE [LARGE SCALE GENOMIC DNA]</scope>
    <source>
        <strain evidence="6">SpSt-637</strain>
        <strain evidence="5">SpSt-667</strain>
    </source>
</reference>
<dbReference type="GO" id="GO:0042273">
    <property type="term" value="P:ribosomal large subunit biogenesis"/>
    <property type="evidence" value="ECO:0007669"/>
    <property type="project" value="TreeGrafter"/>
</dbReference>
<evidence type="ECO:0000313" key="5">
    <source>
        <dbReference type="EMBL" id="HGQ36415.1"/>
    </source>
</evidence>
<proteinExistence type="inferred from homology"/>
<dbReference type="EMBL" id="DTCK01000041">
    <property type="protein sequence ID" value="HGQ36415.1"/>
    <property type="molecule type" value="Genomic_DNA"/>
</dbReference>
<protein>
    <recommendedName>
        <fullName evidence="3">Large ribosomal subunit protein eL14</fullName>
    </recommendedName>
</protein>
<dbReference type="InterPro" id="IPR039660">
    <property type="entry name" value="Ribosomal_eL14"/>
</dbReference>
<dbReference type="InterPro" id="IPR014722">
    <property type="entry name" value="Rib_uL2_dom2"/>
</dbReference>
<dbReference type="CDD" id="cd23702">
    <property type="entry name" value="eL14"/>
    <property type="match status" value="1"/>
</dbReference>
<dbReference type="HAMAP" id="MF_00721">
    <property type="entry name" value="Ribosomal_eL14"/>
    <property type="match status" value="1"/>
</dbReference>
<dbReference type="AlphaFoldDB" id="A0A7C4NN38"/>
<dbReference type="NCBIfam" id="NF003320">
    <property type="entry name" value="PRK04333.1"/>
    <property type="match status" value="1"/>
</dbReference>
<dbReference type="GO" id="GO:0022625">
    <property type="term" value="C:cytosolic large ribosomal subunit"/>
    <property type="evidence" value="ECO:0007669"/>
    <property type="project" value="TreeGrafter"/>
</dbReference>
<accession>A0A7C4NN38</accession>
<dbReference type="EMBL" id="DTBD01000006">
    <property type="protein sequence ID" value="HGQ63771.1"/>
    <property type="molecule type" value="Genomic_DNA"/>
</dbReference>
<organism evidence="6">
    <name type="scientific">Ignisphaera aggregans</name>
    <dbReference type="NCBI Taxonomy" id="334771"/>
    <lineage>
        <taxon>Archaea</taxon>
        <taxon>Thermoproteota</taxon>
        <taxon>Thermoprotei</taxon>
        <taxon>Desulfurococcales</taxon>
        <taxon>Desulfurococcaceae</taxon>
        <taxon>Ignisphaera</taxon>
    </lineage>
</organism>
<comment type="caution">
    <text evidence="6">The sequence shown here is derived from an EMBL/GenBank/DDBJ whole genome shotgun (WGS) entry which is preliminary data.</text>
</comment>
<dbReference type="Pfam" id="PF00467">
    <property type="entry name" value="KOW"/>
    <property type="match status" value="1"/>
</dbReference>
<dbReference type="PANTHER" id="PTHR11127">
    <property type="entry name" value="60S RIBOSOMAL PROTEIN L14"/>
    <property type="match status" value="1"/>
</dbReference>
<dbReference type="SUPFAM" id="SSF50104">
    <property type="entry name" value="Translation proteins SH3-like domain"/>
    <property type="match status" value="1"/>
</dbReference>
<comment type="similarity">
    <text evidence="3">Belongs to the eukaryotic ribosomal protein eL14 family.</text>
</comment>